<protein>
    <submittedName>
        <fullName evidence="1">Uncharacterized protein</fullName>
    </submittedName>
</protein>
<dbReference type="Proteomes" id="UP001159363">
    <property type="component" value="Chromosome X"/>
</dbReference>
<accession>A0ABQ9HSX8</accession>
<evidence type="ECO:0000313" key="2">
    <source>
        <dbReference type="Proteomes" id="UP001159363"/>
    </source>
</evidence>
<keyword evidence="2" id="KW-1185">Reference proteome</keyword>
<proteinExistence type="predicted"/>
<reference evidence="1 2" key="1">
    <citation type="submission" date="2023-02" db="EMBL/GenBank/DDBJ databases">
        <title>LHISI_Scaffold_Assembly.</title>
        <authorList>
            <person name="Stuart O.P."/>
            <person name="Cleave R."/>
            <person name="Magrath M.J.L."/>
            <person name="Mikheyev A.S."/>
        </authorList>
    </citation>
    <scope>NUCLEOTIDE SEQUENCE [LARGE SCALE GENOMIC DNA]</scope>
    <source>
        <strain evidence="1">Daus_M_001</strain>
        <tissue evidence="1">Leg muscle</tissue>
    </source>
</reference>
<gene>
    <name evidence="1" type="ORF">PR048_013708</name>
</gene>
<name>A0ABQ9HSX8_9NEOP</name>
<evidence type="ECO:0000313" key="1">
    <source>
        <dbReference type="EMBL" id="KAJ8887493.1"/>
    </source>
</evidence>
<dbReference type="EMBL" id="JARBHB010000004">
    <property type="protein sequence ID" value="KAJ8887493.1"/>
    <property type="molecule type" value="Genomic_DNA"/>
</dbReference>
<organism evidence="1 2">
    <name type="scientific">Dryococelus australis</name>
    <dbReference type="NCBI Taxonomy" id="614101"/>
    <lineage>
        <taxon>Eukaryota</taxon>
        <taxon>Metazoa</taxon>
        <taxon>Ecdysozoa</taxon>
        <taxon>Arthropoda</taxon>
        <taxon>Hexapoda</taxon>
        <taxon>Insecta</taxon>
        <taxon>Pterygota</taxon>
        <taxon>Neoptera</taxon>
        <taxon>Polyneoptera</taxon>
        <taxon>Phasmatodea</taxon>
        <taxon>Verophasmatodea</taxon>
        <taxon>Anareolatae</taxon>
        <taxon>Phasmatidae</taxon>
        <taxon>Eurycanthinae</taxon>
        <taxon>Dryococelus</taxon>
    </lineage>
</organism>
<comment type="caution">
    <text evidence="1">The sequence shown here is derived from an EMBL/GenBank/DDBJ whole genome shotgun (WGS) entry which is preliminary data.</text>
</comment>
<sequence>MLKDLPKRYAPPEMIVENVMKIVTFEILINNCMIKNEFVTAEIMWDIHQFMTHYSSRSFGTCCDIFKIMFPRDETTNKFSMYKYNLGYQILYGLCLFFSQEFDKPVHIRDLSATFSGPATAEDLLMSFFASIVLDVKKMLEVSRHISNFILKFLKVLNFPVIGLMYLCSLYTVNGAYRNLHLNSEWNLKLLLSLHYCFEVFQTQYAAYQHNRIISLPSEVL</sequence>